<organism evidence="2 3">
    <name type="scientific">Sorghum bicolor</name>
    <name type="common">Sorghum</name>
    <name type="synonym">Sorghum vulgare</name>
    <dbReference type="NCBI Taxonomy" id="4558"/>
    <lineage>
        <taxon>Eukaryota</taxon>
        <taxon>Viridiplantae</taxon>
        <taxon>Streptophyta</taxon>
        <taxon>Embryophyta</taxon>
        <taxon>Tracheophyta</taxon>
        <taxon>Spermatophyta</taxon>
        <taxon>Magnoliopsida</taxon>
        <taxon>Liliopsida</taxon>
        <taxon>Poales</taxon>
        <taxon>Poaceae</taxon>
        <taxon>PACMAD clade</taxon>
        <taxon>Panicoideae</taxon>
        <taxon>Andropogonodae</taxon>
        <taxon>Andropogoneae</taxon>
        <taxon>Sorghinae</taxon>
        <taxon>Sorghum</taxon>
    </lineage>
</organism>
<evidence type="ECO:0008006" key="4">
    <source>
        <dbReference type="Google" id="ProtNLM"/>
    </source>
</evidence>
<proteinExistence type="predicted"/>
<evidence type="ECO:0000256" key="1">
    <source>
        <dbReference type="SAM" id="MobiDB-lite"/>
    </source>
</evidence>
<evidence type="ECO:0000313" key="3">
    <source>
        <dbReference type="Proteomes" id="UP000000768"/>
    </source>
</evidence>
<dbReference type="PANTHER" id="PTHR34709">
    <property type="entry name" value="OS10G0396666 PROTEIN"/>
    <property type="match status" value="1"/>
</dbReference>
<sequence length="459" mass="50993">MGMRRSRSERKQRRRRASTGGGADLISGLGDDVLVRILELLPDAGDAVRTGALSRPLRVQQQAHNKGARRFASFVNSAIAQTDPAVQVEHLAISFETPHELLPPSVVSKAAAPRWIRDAVQHDVKTFTLELHHGGGDRFCFDSKANLCGQYAVMILDDLELERSARMETMRLALGGATVRLPSTAAAFASLADLTLENMELAVDSGRLLSSACCPRLQKLRLREVSFATGGTSIIFLEEEDNDMEELLLLIESEELLELSWEEVLLGPGILRLRTPRLRLLRTVGGDLSALTISAPSLEDLLFLDSQPYIINIEIDGELLPCVRSLRVELTSNADDYAGCDDEKNGVTFGLFRYCTAAACLDLDLYVFEDNWHSHAAYCLPHLVEVEFMGLAGTECELWFMESMLTSTTQLQKGTISFDPKSSLKNRIHAFERIPPLQDNGMWTCCHEPYLSLEWKLSL</sequence>
<dbReference type="Proteomes" id="UP000000768">
    <property type="component" value="Chromosome 6"/>
</dbReference>
<protein>
    <recommendedName>
        <fullName evidence="4">FBD domain-containing protein</fullName>
    </recommendedName>
</protein>
<feature type="compositionally biased region" description="Basic residues" evidence="1">
    <location>
        <begin position="1"/>
        <end position="17"/>
    </location>
</feature>
<reference evidence="2 3" key="1">
    <citation type="journal article" date="2009" name="Nature">
        <title>The Sorghum bicolor genome and the diversification of grasses.</title>
        <authorList>
            <person name="Paterson A.H."/>
            <person name="Bowers J.E."/>
            <person name="Bruggmann R."/>
            <person name="Dubchak I."/>
            <person name="Grimwood J."/>
            <person name="Gundlach H."/>
            <person name="Haberer G."/>
            <person name="Hellsten U."/>
            <person name="Mitros T."/>
            <person name="Poliakov A."/>
            <person name="Schmutz J."/>
            <person name="Spannagl M."/>
            <person name="Tang H."/>
            <person name="Wang X."/>
            <person name="Wicker T."/>
            <person name="Bharti A.K."/>
            <person name="Chapman J."/>
            <person name="Feltus F.A."/>
            <person name="Gowik U."/>
            <person name="Grigoriev I.V."/>
            <person name="Lyons E."/>
            <person name="Maher C.A."/>
            <person name="Martis M."/>
            <person name="Narechania A."/>
            <person name="Otillar R.P."/>
            <person name="Penning B.W."/>
            <person name="Salamov A.A."/>
            <person name="Wang Y."/>
            <person name="Zhang L."/>
            <person name="Carpita N.C."/>
            <person name="Freeling M."/>
            <person name="Gingle A.R."/>
            <person name="Hash C.T."/>
            <person name="Keller B."/>
            <person name="Klein P."/>
            <person name="Kresovich S."/>
            <person name="McCann M.C."/>
            <person name="Ming R."/>
            <person name="Peterson D.G."/>
            <person name="Mehboob-ur-Rahman"/>
            <person name="Ware D."/>
            <person name="Westhoff P."/>
            <person name="Mayer K.F."/>
            <person name="Messing J."/>
            <person name="Rokhsar D.S."/>
        </authorList>
    </citation>
    <scope>NUCLEOTIDE SEQUENCE [LARGE SCALE GENOMIC DNA]</scope>
    <source>
        <strain evidence="3">cv. BTx623</strain>
    </source>
</reference>
<accession>A0A1Z5RFD9</accession>
<dbReference type="EMBL" id="CM000765">
    <property type="protein sequence ID" value="OQU82464.1"/>
    <property type="molecule type" value="Genomic_DNA"/>
</dbReference>
<name>A0A1Z5RFD9_SORBI</name>
<dbReference type="PANTHER" id="PTHR34709:SF28">
    <property type="entry name" value="OS08G0272601 PROTEIN"/>
    <property type="match status" value="1"/>
</dbReference>
<dbReference type="OMA" id="ELMFLEN"/>
<feature type="region of interest" description="Disordered" evidence="1">
    <location>
        <begin position="1"/>
        <end position="23"/>
    </location>
</feature>
<dbReference type="AlphaFoldDB" id="A0A1Z5RFD9"/>
<gene>
    <name evidence="2" type="ORF">SORBI_3006G243300</name>
</gene>
<evidence type="ECO:0000313" key="2">
    <source>
        <dbReference type="EMBL" id="OQU82464.1"/>
    </source>
</evidence>
<reference evidence="3" key="2">
    <citation type="journal article" date="2018" name="Plant J.">
        <title>The Sorghum bicolor reference genome: improved assembly, gene annotations, a transcriptome atlas, and signatures of genome organization.</title>
        <authorList>
            <person name="McCormick R.F."/>
            <person name="Truong S.K."/>
            <person name="Sreedasyam A."/>
            <person name="Jenkins J."/>
            <person name="Shu S."/>
            <person name="Sims D."/>
            <person name="Kennedy M."/>
            <person name="Amirebrahimi M."/>
            <person name="Weers B.D."/>
            <person name="McKinley B."/>
            <person name="Mattison A."/>
            <person name="Morishige D.T."/>
            <person name="Grimwood J."/>
            <person name="Schmutz J."/>
            <person name="Mullet J.E."/>
        </authorList>
    </citation>
    <scope>NUCLEOTIDE SEQUENCE [LARGE SCALE GENOMIC DNA]</scope>
    <source>
        <strain evidence="3">cv. BTx623</strain>
    </source>
</reference>
<dbReference type="Gramene" id="OQU82464">
    <property type="protein sequence ID" value="OQU82464"/>
    <property type="gene ID" value="SORBI_3006G243300"/>
</dbReference>
<keyword evidence="3" id="KW-1185">Reference proteome</keyword>
<dbReference type="InterPro" id="IPR055312">
    <property type="entry name" value="FBL15-like"/>
</dbReference>
<dbReference type="InParanoid" id="A0A1Z5RFD9"/>